<gene>
    <name evidence="16" type="ORF">RDWZM_007615</name>
</gene>
<dbReference type="InterPro" id="IPR031846">
    <property type="entry name" value="Hvcn1"/>
</dbReference>
<evidence type="ECO:0000256" key="9">
    <source>
        <dbReference type="ARBA" id="ARBA00023065"/>
    </source>
</evidence>
<keyword evidence="11" id="KW-0407">Ion channel</keyword>
<feature type="transmembrane region" description="Helical" evidence="14">
    <location>
        <begin position="59"/>
        <end position="82"/>
    </location>
</feature>
<dbReference type="GO" id="GO:0005886">
    <property type="term" value="C:plasma membrane"/>
    <property type="evidence" value="ECO:0007669"/>
    <property type="project" value="UniProtKB-SubCell"/>
</dbReference>
<evidence type="ECO:0000256" key="1">
    <source>
        <dbReference type="ARBA" id="ARBA00004651"/>
    </source>
</evidence>
<feature type="domain" description="Ion transport" evidence="15">
    <location>
        <begin position="60"/>
        <end position="193"/>
    </location>
</feature>
<evidence type="ECO:0000313" key="16">
    <source>
        <dbReference type="EMBL" id="KAJ6216458.1"/>
    </source>
</evidence>
<reference evidence="16" key="1">
    <citation type="submission" date="2022-12" db="EMBL/GenBank/DDBJ databases">
        <title>Genome assemblies of Blomia tropicalis.</title>
        <authorList>
            <person name="Cui Y."/>
        </authorList>
    </citation>
    <scope>NUCLEOTIDE SEQUENCE</scope>
    <source>
        <tissue evidence="16">Adult mites</tissue>
    </source>
</reference>
<evidence type="ECO:0000256" key="5">
    <source>
        <dbReference type="ARBA" id="ARBA00022692"/>
    </source>
</evidence>
<keyword evidence="7 14" id="KW-1133">Transmembrane helix</keyword>
<evidence type="ECO:0000256" key="10">
    <source>
        <dbReference type="ARBA" id="ARBA00023136"/>
    </source>
</evidence>
<keyword evidence="3" id="KW-0813">Transport</keyword>
<keyword evidence="6" id="KW-0851">Voltage-gated channel</keyword>
<dbReference type="Pfam" id="PF00520">
    <property type="entry name" value="Ion_trans"/>
    <property type="match status" value="1"/>
</dbReference>
<evidence type="ECO:0000256" key="13">
    <source>
        <dbReference type="SAM" id="Coils"/>
    </source>
</evidence>
<evidence type="ECO:0000256" key="12">
    <source>
        <dbReference type="ARBA" id="ARBA00031989"/>
    </source>
</evidence>
<protein>
    <recommendedName>
        <fullName evidence="2">Voltage-gated hydrogen channel 1</fullName>
    </recommendedName>
    <alternativeName>
        <fullName evidence="12">Hydrogen voltage-gated channel 1</fullName>
    </alternativeName>
</protein>
<evidence type="ECO:0000256" key="7">
    <source>
        <dbReference type="ARBA" id="ARBA00022989"/>
    </source>
</evidence>
<keyword evidence="10 14" id="KW-0472">Membrane</keyword>
<evidence type="ECO:0000256" key="2">
    <source>
        <dbReference type="ARBA" id="ARBA00015897"/>
    </source>
</evidence>
<evidence type="ECO:0000256" key="8">
    <source>
        <dbReference type="ARBA" id="ARBA00023054"/>
    </source>
</evidence>
<dbReference type="OMA" id="WEDEELH"/>
<dbReference type="PANTHER" id="PTHR46480:SF1">
    <property type="entry name" value="VOLTAGE-GATED HYDROGEN CHANNEL 1"/>
    <property type="match status" value="1"/>
</dbReference>
<dbReference type="PANTHER" id="PTHR46480">
    <property type="entry name" value="F20B24.22"/>
    <property type="match status" value="1"/>
</dbReference>
<evidence type="ECO:0000256" key="14">
    <source>
        <dbReference type="SAM" id="Phobius"/>
    </source>
</evidence>
<dbReference type="EMBL" id="JAPWDV010000003">
    <property type="protein sequence ID" value="KAJ6216458.1"/>
    <property type="molecule type" value="Genomic_DNA"/>
</dbReference>
<dbReference type="AlphaFoldDB" id="A0A9Q0RI55"/>
<feature type="transmembrane region" description="Helical" evidence="14">
    <location>
        <begin position="150"/>
        <end position="167"/>
    </location>
</feature>
<evidence type="ECO:0000256" key="11">
    <source>
        <dbReference type="ARBA" id="ARBA00023303"/>
    </source>
</evidence>
<dbReference type="InterPro" id="IPR005821">
    <property type="entry name" value="Ion_trans_dom"/>
</dbReference>
<dbReference type="InterPro" id="IPR027359">
    <property type="entry name" value="Volt_channel_dom_sf"/>
</dbReference>
<dbReference type="GO" id="GO:0034702">
    <property type="term" value="C:monoatomic ion channel complex"/>
    <property type="evidence" value="ECO:0007669"/>
    <property type="project" value="UniProtKB-KW"/>
</dbReference>
<keyword evidence="4" id="KW-1003">Cell membrane</keyword>
<feature type="coiled-coil region" evidence="13">
    <location>
        <begin position="205"/>
        <end position="239"/>
    </location>
</feature>
<organism evidence="16 17">
    <name type="scientific">Blomia tropicalis</name>
    <name type="common">Mite</name>
    <dbReference type="NCBI Taxonomy" id="40697"/>
    <lineage>
        <taxon>Eukaryota</taxon>
        <taxon>Metazoa</taxon>
        <taxon>Ecdysozoa</taxon>
        <taxon>Arthropoda</taxon>
        <taxon>Chelicerata</taxon>
        <taxon>Arachnida</taxon>
        <taxon>Acari</taxon>
        <taxon>Acariformes</taxon>
        <taxon>Sarcoptiformes</taxon>
        <taxon>Astigmata</taxon>
        <taxon>Glycyphagoidea</taxon>
        <taxon>Echimyopodidae</taxon>
        <taxon>Blomia</taxon>
    </lineage>
</organism>
<proteinExistence type="predicted"/>
<accession>A0A9Q0RI55</accession>
<evidence type="ECO:0000256" key="4">
    <source>
        <dbReference type="ARBA" id="ARBA00022475"/>
    </source>
</evidence>
<dbReference type="Proteomes" id="UP001142055">
    <property type="component" value="Chromosome 3"/>
</dbReference>
<dbReference type="SUPFAM" id="SSF81324">
    <property type="entry name" value="Voltage-gated potassium channels"/>
    <property type="match status" value="1"/>
</dbReference>
<keyword evidence="17" id="KW-1185">Reference proteome</keyword>
<comment type="subcellular location">
    <subcellularLocation>
        <location evidence="1">Cell membrane</location>
        <topology evidence="1">Multi-pass membrane protein</topology>
    </subcellularLocation>
</comment>
<dbReference type="GO" id="GO:0030171">
    <property type="term" value="F:voltage-gated proton channel activity"/>
    <property type="evidence" value="ECO:0007669"/>
    <property type="project" value="InterPro"/>
</dbReference>
<evidence type="ECO:0000259" key="15">
    <source>
        <dbReference type="Pfam" id="PF00520"/>
    </source>
</evidence>
<evidence type="ECO:0000256" key="3">
    <source>
        <dbReference type="ARBA" id="ARBA00022448"/>
    </source>
</evidence>
<feature type="transmembrane region" description="Helical" evidence="14">
    <location>
        <begin position="122"/>
        <end position="144"/>
    </location>
</feature>
<keyword evidence="5 14" id="KW-0812">Transmembrane</keyword>
<evidence type="ECO:0000313" key="17">
    <source>
        <dbReference type="Proteomes" id="UP001142055"/>
    </source>
</evidence>
<keyword evidence="8 13" id="KW-0175">Coiled coil</keyword>
<keyword evidence="9" id="KW-0406">Ion transport</keyword>
<dbReference type="Gene3D" id="1.20.120.350">
    <property type="entry name" value="Voltage-gated potassium channels. Chain C"/>
    <property type="match status" value="1"/>
</dbReference>
<comment type="caution">
    <text evidence="16">The sequence shown here is derived from an EMBL/GenBank/DDBJ whole genome shotgun (WGS) entry which is preliminary data.</text>
</comment>
<evidence type="ECO:0000256" key="6">
    <source>
        <dbReference type="ARBA" id="ARBA00022882"/>
    </source>
</evidence>
<sequence>MADSSKSNDSCLKKFEEHELLDNHLSSDLERDKESIISNNRCNSISEMRKKVAKILKSYQFHIFILILVVLDCLFVFGELILDLKLFEMECSRNVTINSTETESHKEHVYQMFAEGFHKCSLSILTFFVIEISLKLLVFGFTFFYDLEELIDAIIVIVSFVLDIIFFNSHLFKFFGLFIFLRLWRVVRIVHAIVTAVLTPMEHELELEQKRCAQIETKLQKALAEIESLKLQLASNESVPEQKTLTK</sequence>
<name>A0A9Q0RI55_BLOTA</name>